<evidence type="ECO:0000256" key="2">
    <source>
        <dbReference type="ARBA" id="ARBA00023242"/>
    </source>
</evidence>
<dbReference type="PANTHER" id="PTHR31001:SF90">
    <property type="entry name" value="CENTROMERE DNA-BINDING PROTEIN COMPLEX CBF3 SUBUNIT B"/>
    <property type="match status" value="1"/>
</dbReference>
<feature type="region of interest" description="Disordered" evidence="3">
    <location>
        <begin position="27"/>
        <end position="48"/>
    </location>
</feature>
<dbReference type="SMART" id="SM00906">
    <property type="entry name" value="Fungal_trans"/>
    <property type="match status" value="1"/>
</dbReference>
<dbReference type="PANTHER" id="PTHR31001">
    <property type="entry name" value="UNCHARACTERIZED TRANSCRIPTIONAL REGULATORY PROTEIN"/>
    <property type="match status" value="1"/>
</dbReference>
<dbReference type="AlphaFoldDB" id="A0A427XDT0"/>
<dbReference type="GO" id="GO:0006351">
    <property type="term" value="P:DNA-templated transcription"/>
    <property type="evidence" value="ECO:0007669"/>
    <property type="project" value="InterPro"/>
</dbReference>
<protein>
    <recommendedName>
        <fullName evidence="5">Xylanolytic transcriptional activator regulatory domain-containing protein</fullName>
    </recommendedName>
</protein>
<keyword evidence="4" id="KW-1133">Transmembrane helix</keyword>
<dbReference type="GO" id="GO:0003677">
    <property type="term" value="F:DNA binding"/>
    <property type="evidence" value="ECO:0007669"/>
    <property type="project" value="InterPro"/>
</dbReference>
<dbReference type="InterPro" id="IPR050613">
    <property type="entry name" value="Sec_Metabolite_Reg"/>
</dbReference>
<keyword evidence="7" id="KW-1185">Reference proteome</keyword>
<feature type="region of interest" description="Disordered" evidence="3">
    <location>
        <begin position="518"/>
        <end position="555"/>
    </location>
</feature>
<sequence>MSQSPYRASDHSLSPVATVLAYLPTSVSRPHETSSAPSPPLDDVDTESPLRNVALAERYDHSIYAGGSDHREYRDTGSFIARGPAPPSPSPYPLDVPNQHRRGNNEREGDLMGHVPRREHADRLTMPTGLWDTNNHVPARTMAVVYAVLCLGAYFGGERRDLATELYHVRAATALDAWRMSTDKLQAAVECLTVSDYTSHHSLEAIQTIICINIYLNCHDGSAKASMHLAVAIKMAIELGMSRVPSEDQLVGAMALRGVVERETQRRVWWSLVGQDAYTSSASGFTYSINLAHASTGLPSNVDDEDIVDGQPLRPQSMDQPTRTTYHIAKIQFIHGVRNFVDAVNCSFPNSSYETILELDKALRATYEGIPAPLRQDLPQPLTLRQATTGYLAQQRLFVGITLHNRLMRLHRAYMVNGYTDELYAYSTQVCVESAYALLDLVALSRRELLLWWVVLVHVWTAALVLAADMFRATENTDRQRMGIDLAISLLNTATERSPVARRGVQLLRRLVARRHGATAVESGQHDRQDADHVSLGDDLDPAPTPTLTALPGPDTIQPLLDNEALWQDFLEGNMDTLQHVDWAALLSGTGAS</sequence>
<dbReference type="GO" id="GO:0005634">
    <property type="term" value="C:nucleus"/>
    <property type="evidence" value="ECO:0007669"/>
    <property type="project" value="UniProtKB-SubCell"/>
</dbReference>
<name>A0A427XDT0_9TREE</name>
<dbReference type="Proteomes" id="UP000279236">
    <property type="component" value="Unassembled WGS sequence"/>
</dbReference>
<evidence type="ECO:0000256" key="1">
    <source>
        <dbReference type="ARBA" id="ARBA00004123"/>
    </source>
</evidence>
<feature type="region of interest" description="Disordered" evidence="3">
    <location>
        <begin position="76"/>
        <end position="112"/>
    </location>
</feature>
<keyword evidence="4" id="KW-0812">Transmembrane</keyword>
<dbReference type="GO" id="GO:0008270">
    <property type="term" value="F:zinc ion binding"/>
    <property type="evidence" value="ECO:0007669"/>
    <property type="project" value="InterPro"/>
</dbReference>
<keyword evidence="2" id="KW-0539">Nucleus</keyword>
<evidence type="ECO:0000313" key="7">
    <source>
        <dbReference type="Proteomes" id="UP000279236"/>
    </source>
</evidence>
<feature type="domain" description="Xylanolytic transcriptional activator regulatory" evidence="5">
    <location>
        <begin position="225"/>
        <end position="305"/>
    </location>
</feature>
<feature type="compositionally biased region" description="Pro residues" evidence="3">
    <location>
        <begin position="84"/>
        <end position="94"/>
    </location>
</feature>
<dbReference type="GeneID" id="39588490"/>
<feature type="transmembrane region" description="Helical" evidence="4">
    <location>
        <begin position="450"/>
        <end position="471"/>
    </location>
</feature>
<evidence type="ECO:0000259" key="5">
    <source>
        <dbReference type="SMART" id="SM00906"/>
    </source>
</evidence>
<evidence type="ECO:0000256" key="3">
    <source>
        <dbReference type="SAM" id="MobiDB-lite"/>
    </source>
</evidence>
<evidence type="ECO:0000313" key="6">
    <source>
        <dbReference type="EMBL" id="RSH77006.1"/>
    </source>
</evidence>
<accession>A0A427XDT0</accession>
<gene>
    <name evidence="6" type="ORF">EHS24_003947</name>
</gene>
<reference evidence="6 7" key="1">
    <citation type="submission" date="2018-11" db="EMBL/GenBank/DDBJ databases">
        <title>Genome sequence of Apiotrichum porosum DSM 27194.</title>
        <authorList>
            <person name="Aliyu H."/>
            <person name="Gorte O."/>
            <person name="Ochsenreither K."/>
        </authorList>
    </citation>
    <scope>NUCLEOTIDE SEQUENCE [LARGE SCALE GENOMIC DNA]</scope>
    <source>
        <strain evidence="6 7">DSM 27194</strain>
    </source>
</reference>
<evidence type="ECO:0000256" key="4">
    <source>
        <dbReference type="SAM" id="Phobius"/>
    </source>
</evidence>
<proteinExistence type="predicted"/>
<feature type="compositionally biased region" description="Basic and acidic residues" evidence="3">
    <location>
        <begin position="103"/>
        <end position="112"/>
    </location>
</feature>
<dbReference type="OrthoDB" id="3362851at2759"/>
<dbReference type="Pfam" id="PF04082">
    <property type="entry name" value="Fungal_trans"/>
    <property type="match status" value="1"/>
</dbReference>
<feature type="compositionally biased region" description="Basic and acidic residues" evidence="3">
    <location>
        <begin position="524"/>
        <end position="536"/>
    </location>
</feature>
<keyword evidence="4" id="KW-0472">Membrane</keyword>
<dbReference type="STRING" id="105984.A0A427XDT0"/>
<feature type="compositionally biased region" description="Low complexity" evidence="3">
    <location>
        <begin position="546"/>
        <end position="555"/>
    </location>
</feature>
<dbReference type="InterPro" id="IPR007219">
    <property type="entry name" value="XnlR_reg_dom"/>
</dbReference>
<dbReference type="RefSeq" id="XP_028472153.1">
    <property type="nucleotide sequence ID" value="XM_028619580.1"/>
</dbReference>
<dbReference type="CDD" id="cd12148">
    <property type="entry name" value="fungal_TF_MHR"/>
    <property type="match status" value="1"/>
</dbReference>
<comment type="subcellular location">
    <subcellularLocation>
        <location evidence="1">Nucleus</location>
    </subcellularLocation>
</comment>
<comment type="caution">
    <text evidence="6">The sequence shown here is derived from an EMBL/GenBank/DDBJ whole genome shotgun (WGS) entry which is preliminary data.</text>
</comment>
<feature type="compositionally biased region" description="Polar residues" evidence="3">
    <location>
        <begin position="27"/>
        <end position="36"/>
    </location>
</feature>
<organism evidence="6 7">
    <name type="scientific">Apiotrichum porosum</name>
    <dbReference type="NCBI Taxonomy" id="105984"/>
    <lineage>
        <taxon>Eukaryota</taxon>
        <taxon>Fungi</taxon>
        <taxon>Dikarya</taxon>
        <taxon>Basidiomycota</taxon>
        <taxon>Agaricomycotina</taxon>
        <taxon>Tremellomycetes</taxon>
        <taxon>Trichosporonales</taxon>
        <taxon>Trichosporonaceae</taxon>
        <taxon>Apiotrichum</taxon>
    </lineage>
</organism>
<dbReference type="EMBL" id="RSCE01000019">
    <property type="protein sequence ID" value="RSH77006.1"/>
    <property type="molecule type" value="Genomic_DNA"/>
</dbReference>